<sequence length="82" mass="9431">MAQMMEMSHDPVTRRQHVHVRALDDLEVNGCFDMLTRAPLTKSQLHSNRALKQLIKTLQRDHRLGRKDISESARGADIIVEL</sequence>
<protein>
    <submittedName>
        <fullName evidence="1">Uncharacterized protein</fullName>
    </submittedName>
</protein>
<keyword evidence="2" id="KW-1185">Reference proteome</keyword>
<evidence type="ECO:0000313" key="2">
    <source>
        <dbReference type="Proteomes" id="UP000602510"/>
    </source>
</evidence>
<evidence type="ECO:0000313" key="1">
    <source>
        <dbReference type="EMBL" id="KAF4039497.1"/>
    </source>
</evidence>
<proteinExistence type="predicted"/>
<dbReference type="Proteomes" id="UP000602510">
    <property type="component" value="Unassembled WGS sequence"/>
</dbReference>
<dbReference type="EMBL" id="WSZM01000174">
    <property type="protein sequence ID" value="KAF4039497.1"/>
    <property type="molecule type" value="Genomic_DNA"/>
</dbReference>
<reference evidence="1" key="1">
    <citation type="submission" date="2020-04" db="EMBL/GenBank/DDBJ databases">
        <title>Hybrid Assembly of Korean Phytophthora infestans isolates.</title>
        <authorList>
            <person name="Prokchorchik M."/>
            <person name="Lee Y."/>
            <person name="Seo J."/>
            <person name="Cho J.-H."/>
            <person name="Park Y.-E."/>
            <person name="Jang D.-C."/>
            <person name="Im J.-S."/>
            <person name="Choi J.-G."/>
            <person name="Park H.-J."/>
            <person name="Lee G.-B."/>
            <person name="Lee Y.-G."/>
            <person name="Hong S.-Y."/>
            <person name="Cho K."/>
            <person name="Sohn K.H."/>
        </authorList>
    </citation>
    <scope>NUCLEOTIDE SEQUENCE</scope>
    <source>
        <strain evidence="1">KR_1_A1</strain>
    </source>
</reference>
<gene>
    <name evidence="1" type="ORF">GN244_ATG08328</name>
</gene>
<name>A0A833SSB8_PHYIN</name>
<organism evidence="1 2">
    <name type="scientific">Phytophthora infestans</name>
    <name type="common">Potato late blight agent</name>
    <name type="synonym">Botrytis infestans</name>
    <dbReference type="NCBI Taxonomy" id="4787"/>
    <lineage>
        <taxon>Eukaryota</taxon>
        <taxon>Sar</taxon>
        <taxon>Stramenopiles</taxon>
        <taxon>Oomycota</taxon>
        <taxon>Peronosporomycetes</taxon>
        <taxon>Peronosporales</taxon>
        <taxon>Peronosporaceae</taxon>
        <taxon>Phytophthora</taxon>
    </lineage>
</organism>
<dbReference type="AlphaFoldDB" id="A0A833SSB8"/>
<accession>A0A833SSB8</accession>
<comment type="caution">
    <text evidence="1">The sequence shown here is derived from an EMBL/GenBank/DDBJ whole genome shotgun (WGS) entry which is preliminary data.</text>
</comment>